<evidence type="ECO:0000313" key="2">
    <source>
        <dbReference type="Proteomes" id="UP000242875"/>
    </source>
</evidence>
<sequence>MRVRFRIVGTEQVLMAMALFVRQVHIVLYMSLTQEFEFPGKDVVWLEQEQRMVTVYTTFEYNYINDGQNRALTAAQLSRFFVKVTTSRKVVSKEVVPPAN</sequence>
<keyword evidence="2" id="KW-1185">Reference proteome</keyword>
<proteinExistence type="predicted"/>
<dbReference type="Proteomes" id="UP000242875">
    <property type="component" value="Unassembled WGS sequence"/>
</dbReference>
<reference evidence="1 2" key="1">
    <citation type="journal article" date="2017" name="Mycologia">
        <title>Bifiguratus adelaidae, gen. et sp. nov., a new member of Mucoromycotina in endophytic and soil-dwelling habitats.</title>
        <authorList>
            <person name="Torres-Cruz T.J."/>
            <person name="Billingsley Tobias T.L."/>
            <person name="Almatruk M."/>
            <person name="Hesse C."/>
            <person name="Kuske C.R."/>
            <person name="Desiro A."/>
            <person name="Benucci G.M."/>
            <person name="Bonito G."/>
            <person name="Stajich J.E."/>
            <person name="Dunlap C."/>
            <person name="Arnold A.E."/>
            <person name="Porras-Alfaro A."/>
        </authorList>
    </citation>
    <scope>NUCLEOTIDE SEQUENCE [LARGE SCALE GENOMIC DNA]</scope>
    <source>
        <strain evidence="1 2">AZ0501</strain>
    </source>
</reference>
<dbReference type="AlphaFoldDB" id="A0A261Y0F0"/>
<evidence type="ECO:0000313" key="1">
    <source>
        <dbReference type="EMBL" id="OZJ04076.1"/>
    </source>
</evidence>
<organism evidence="1 2">
    <name type="scientific">Bifiguratus adelaidae</name>
    <dbReference type="NCBI Taxonomy" id="1938954"/>
    <lineage>
        <taxon>Eukaryota</taxon>
        <taxon>Fungi</taxon>
        <taxon>Fungi incertae sedis</taxon>
        <taxon>Mucoromycota</taxon>
        <taxon>Mucoromycotina</taxon>
        <taxon>Endogonomycetes</taxon>
        <taxon>Endogonales</taxon>
        <taxon>Endogonales incertae sedis</taxon>
        <taxon>Bifiguratus</taxon>
    </lineage>
</organism>
<dbReference type="EMBL" id="MVBO01000054">
    <property type="protein sequence ID" value="OZJ04076.1"/>
    <property type="molecule type" value="Genomic_DNA"/>
</dbReference>
<protein>
    <submittedName>
        <fullName evidence="1">Uncharacterized protein</fullName>
    </submittedName>
</protein>
<accession>A0A261Y0F0</accession>
<comment type="caution">
    <text evidence="1">The sequence shown here is derived from an EMBL/GenBank/DDBJ whole genome shotgun (WGS) entry which is preliminary data.</text>
</comment>
<gene>
    <name evidence="1" type="ORF">BZG36_03389</name>
</gene>
<name>A0A261Y0F0_9FUNG</name>